<reference evidence="1" key="1">
    <citation type="journal article" date="2019" name="bioRxiv">
        <title>The Genome of the Zebra Mussel, Dreissena polymorpha: A Resource for Invasive Species Research.</title>
        <authorList>
            <person name="McCartney M.A."/>
            <person name="Auch B."/>
            <person name="Kono T."/>
            <person name="Mallez S."/>
            <person name="Zhang Y."/>
            <person name="Obille A."/>
            <person name="Becker A."/>
            <person name="Abrahante J.E."/>
            <person name="Garbe J."/>
            <person name="Badalamenti J.P."/>
            <person name="Herman A."/>
            <person name="Mangelson H."/>
            <person name="Liachko I."/>
            <person name="Sullivan S."/>
            <person name="Sone E.D."/>
            <person name="Koren S."/>
            <person name="Silverstein K.A.T."/>
            <person name="Beckman K.B."/>
            <person name="Gohl D.M."/>
        </authorList>
    </citation>
    <scope>NUCLEOTIDE SEQUENCE</scope>
    <source>
        <strain evidence="1">Duluth1</strain>
        <tissue evidence="1">Whole animal</tissue>
    </source>
</reference>
<reference evidence="1" key="2">
    <citation type="submission" date="2020-11" db="EMBL/GenBank/DDBJ databases">
        <authorList>
            <person name="McCartney M.A."/>
            <person name="Auch B."/>
            <person name="Kono T."/>
            <person name="Mallez S."/>
            <person name="Becker A."/>
            <person name="Gohl D.M."/>
            <person name="Silverstein K.A.T."/>
            <person name="Koren S."/>
            <person name="Bechman K.B."/>
            <person name="Herman A."/>
            <person name="Abrahante J.E."/>
            <person name="Garbe J."/>
        </authorList>
    </citation>
    <scope>NUCLEOTIDE SEQUENCE</scope>
    <source>
        <strain evidence="1">Duluth1</strain>
        <tissue evidence="1">Whole animal</tissue>
    </source>
</reference>
<proteinExistence type="predicted"/>
<gene>
    <name evidence="1" type="ORF">DPMN_111909</name>
</gene>
<keyword evidence="2" id="KW-1185">Reference proteome</keyword>
<comment type="caution">
    <text evidence="1">The sequence shown here is derived from an EMBL/GenBank/DDBJ whole genome shotgun (WGS) entry which is preliminary data.</text>
</comment>
<evidence type="ECO:0000313" key="1">
    <source>
        <dbReference type="EMBL" id="KAH3838499.1"/>
    </source>
</evidence>
<accession>A0A9D4QPF7</accession>
<name>A0A9D4QPF7_DREPO</name>
<protein>
    <submittedName>
        <fullName evidence="1">Uncharacterized protein</fullName>
    </submittedName>
</protein>
<sequence>MAFWVDCRRLQDVPIALSVRDSTGLLRQNNESNPEVPYRTLLKKLEGRFGAELAKSAQAKFAMALQKKGESMEDWGDRVQALATEAFRDLPESFCNQQAIDRFCQG</sequence>
<dbReference type="EMBL" id="JAIWYP010000004">
    <property type="protein sequence ID" value="KAH3838499.1"/>
    <property type="molecule type" value="Genomic_DNA"/>
</dbReference>
<dbReference type="AlphaFoldDB" id="A0A9D4QPF7"/>
<organism evidence="1 2">
    <name type="scientific">Dreissena polymorpha</name>
    <name type="common">Zebra mussel</name>
    <name type="synonym">Mytilus polymorpha</name>
    <dbReference type="NCBI Taxonomy" id="45954"/>
    <lineage>
        <taxon>Eukaryota</taxon>
        <taxon>Metazoa</taxon>
        <taxon>Spiralia</taxon>
        <taxon>Lophotrochozoa</taxon>
        <taxon>Mollusca</taxon>
        <taxon>Bivalvia</taxon>
        <taxon>Autobranchia</taxon>
        <taxon>Heteroconchia</taxon>
        <taxon>Euheterodonta</taxon>
        <taxon>Imparidentia</taxon>
        <taxon>Neoheterodontei</taxon>
        <taxon>Myida</taxon>
        <taxon>Dreissenoidea</taxon>
        <taxon>Dreissenidae</taxon>
        <taxon>Dreissena</taxon>
    </lineage>
</organism>
<dbReference type="Proteomes" id="UP000828390">
    <property type="component" value="Unassembled WGS sequence"/>
</dbReference>
<evidence type="ECO:0000313" key="2">
    <source>
        <dbReference type="Proteomes" id="UP000828390"/>
    </source>
</evidence>